<keyword evidence="2" id="KW-0808">Transferase</keyword>
<organism evidence="2 3">
    <name type="scientific">Lactobacillus johnsonii (strain CNCM I-12250 / La1 / NCC 533)</name>
    <dbReference type="NCBI Taxonomy" id="257314"/>
    <lineage>
        <taxon>Bacteria</taxon>
        <taxon>Bacillati</taxon>
        <taxon>Bacillota</taxon>
        <taxon>Bacilli</taxon>
        <taxon>Lactobacillales</taxon>
        <taxon>Lactobacillaceae</taxon>
        <taxon>Lactobacillus</taxon>
    </lineage>
</organism>
<dbReference type="Gene3D" id="3.30.160.70">
    <property type="entry name" value="Methylated DNA-protein cysteine methyltransferase domain"/>
    <property type="match status" value="1"/>
</dbReference>
<dbReference type="GO" id="GO:0006281">
    <property type="term" value="P:DNA repair"/>
    <property type="evidence" value="ECO:0007669"/>
    <property type="project" value="InterPro"/>
</dbReference>
<sequence length="111" mass="12886">MPLAQAKVFYYDFVEIKPWIYELVISNLGLAFVGSKNSNIEASILGFYPNHILIQDSKKLAPYVQQLKEYFAGKRHSFTVPIDYSSFGTPFQNKVVKMIENNSIWDYYFLS</sequence>
<dbReference type="eggNOG" id="COG0350">
    <property type="taxonomic scope" value="Bacteria"/>
</dbReference>
<name>Q74LU1_LACJO</name>
<dbReference type="InterPro" id="IPR036631">
    <property type="entry name" value="MGMT_N_sf"/>
</dbReference>
<evidence type="ECO:0000313" key="3">
    <source>
        <dbReference type="Proteomes" id="UP000000581"/>
    </source>
</evidence>
<dbReference type="GO" id="GO:0032259">
    <property type="term" value="P:methylation"/>
    <property type="evidence" value="ECO:0007669"/>
    <property type="project" value="UniProtKB-KW"/>
</dbReference>
<keyword evidence="2" id="KW-0489">Methyltransferase</keyword>
<dbReference type="AlphaFoldDB" id="Q74LU1"/>
<proteinExistence type="predicted"/>
<dbReference type="Pfam" id="PF02870">
    <property type="entry name" value="Methyltransf_1N"/>
    <property type="match status" value="1"/>
</dbReference>
<protein>
    <submittedName>
        <fullName evidence="2">Methylated DNA-protein cysteine methyltransferase ribonuclease-like domain</fullName>
    </submittedName>
</protein>
<feature type="domain" description="Methylguanine DNA methyltransferase ribonuclease-like" evidence="1">
    <location>
        <begin position="55"/>
        <end position="84"/>
    </location>
</feature>
<dbReference type="GO" id="GO:0003908">
    <property type="term" value="F:methylated-DNA-[protein]-cysteine S-methyltransferase activity"/>
    <property type="evidence" value="ECO:0007669"/>
    <property type="project" value="InterPro"/>
</dbReference>
<accession>Q74LU1</accession>
<dbReference type="Proteomes" id="UP000000581">
    <property type="component" value="Chromosome"/>
</dbReference>
<dbReference type="SUPFAM" id="SSF53155">
    <property type="entry name" value="Methylated DNA-protein cysteine methyltransferase domain"/>
    <property type="match status" value="1"/>
</dbReference>
<dbReference type="HOGENOM" id="CLU_000445_52_7_9"/>
<evidence type="ECO:0000313" key="2">
    <source>
        <dbReference type="EMBL" id="AAS08074.1"/>
    </source>
</evidence>
<reference evidence="2 3" key="1">
    <citation type="journal article" date="2004" name="Proc. Natl. Acad. Sci. U.S.A.">
        <title>The genome sequence of the probiotic intestinal bacterium Lactobacillus johnsonii NCC 533.</title>
        <authorList>
            <person name="Pridmore R.D."/>
            <person name="Berger B."/>
            <person name="Desiere F."/>
            <person name="Vilanova D."/>
            <person name="Barretto C."/>
            <person name="Pittet A.-C."/>
            <person name="Zwahlen M.-C."/>
            <person name="Rouvet M."/>
            <person name="Altermann E."/>
            <person name="Barrangou R."/>
            <person name="Mollet B."/>
            <person name="Mercenier A."/>
            <person name="Klaenhammer T."/>
            <person name="Arigoni F."/>
            <person name="Schell M.A."/>
        </authorList>
    </citation>
    <scope>NUCLEOTIDE SEQUENCE [LARGE SCALE GENOMIC DNA]</scope>
    <source>
        <strain evidence="3">CNCM I-1225 / La1 / NCC 533</strain>
    </source>
</reference>
<dbReference type="EMBL" id="AE017198">
    <property type="protein sequence ID" value="AAS08074.1"/>
    <property type="molecule type" value="Genomic_DNA"/>
</dbReference>
<evidence type="ECO:0000259" key="1">
    <source>
        <dbReference type="Pfam" id="PF02870"/>
    </source>
</evidence>
<dbReference type="KEGG" id="ljo:LJ_0092"/>
<dbReference type="InterPro" id="IPR008332">
    <property type="entry name" value="MethylG_MeTrfase_N"/>
</dbReference>
<gene>
    <name evidence="2" type="ordered locus">LJ_0092</name>
</gene>